<dbReference type="InterPro" id="IPR010581">
    <property type="entry name" value="DUF1152"/>
</dbReference>
<comment type="caution">
    <text evidence="1">The sequence shown here is derived from an EMBL/GenBank/DDBJ whole genome shotgun (WGS) entry which is preliminary data.</text>
</comment>
<evidence type="ECO:0000313" key="1">
    <source>
        <dbReference type="EMBL" id="CAK9064280.1"/>
    </source>
</evidence>
<organism evidence="1 2">
    <name type="scientific">Durusdinium trenchii</name>
    <dbReference type="NCBI Taxonomy" id="1381693"/>
    <lineage>
        <taxon>Eukaryota</taxon>
        <taxon>Sar</taxon>
        <taxon>Alveolata</taxon>
        <taxon>Dinophyceae</taxon>
        <taxon>Suessiales</taxon>
        <taxon>Symbiodiniaceae</taxon>
        <taxon>Durusdinium</taxon>
    </lineage>
</organism>
<protein>
    <submittedName>
        <fullName evidence="1">Uncharacterized protein</fullName>
    </submittedName>
</protein>
<evidence type="ECO:0000313" key="2">
    <source>
        <dbReference type="Proteomes" id="UP001642464"/>
    </source>
</evidence>
<proteinExistence type="predicted"/>
<dbReference type="Pfam" id="PF06626">
    <property type="entry name" value="DUF1152"/>
    <property type="match status" value="1"/>
</dbReference>
<gene>
    <name evidence="1" type="ORF">SCF082_LOCUS33122</name>
</gene>
<sequence>MDNFINSLAGKHVVLSGCGGGSDVLGSSVIYAQIKETARKVVFFNFSFSKTELLDATCVPISPNCWRVDPCNVALEEDVEEKVYFPEARMANVTGMAIYAFSHEATIQQVTDGYKVALKQEFVSYSCWKKRGADVLVLCDGGCDVLLTGLESGLATPSEDMTHLKAILPLNIPQKYIAVLGANVDCAHGVVPEELDHRLSDLEDSGTMLCSAPIAVDDLAGRYFEDLVLRCAPTSSIVQSLVLAAMQGYRGLYTPVHLRRRIMCSTVSLSDQTRSLYVFHLDRVARDILYLDRLHPSFDHVKVSCAIREFRSEVLG</sequence>
<name>A0ABP0NPA6_9DINO</name>
<dbReference type="EMBL" id="CAXAMM010029224">
    <property type="protein sequence ID" value="CAK9064280.1"/>
    <property type="molecule type" value="Genomic_DNA"/>
</dbReference>
<keyword evidence="2" id="KW-1185">Reference proteome</keyword>
<accession>A0ABP0NPA6</accession>
<dbReference type="Proteomes" id="UP001642464">
    <property type="component" value="Unassembled WGS sequence"/>
</dbReference>
<reference evidence="1 2" key="1">
    <citation type="submission" date="2024-02" db="EMBL/GenBank/DDBJ databases">
        <authorList>
            <person name="Chen Y."/>
            <person name="Shah S."/>
            <person name="Dougan E. K."/>
            <person name="Thang M."/>
            <person name="Chan C."/>
        </authorList>
    </citation>
    <scope>NUCLEOTIDE SEQUENCE [LARGE SCALE GENOMIC DNA]</scope>
</reference>